<reference evidence="2" key="1">
    <citation type="journal article" date="2024" name="J. Gen. Virol.">
        <title>Novel phages of Pseudomonas syringae unveil numerous potential auxiliary metabolic genes.</title>
        <authorList>
            <person name="Feltin C."/>
            <person name="Garneau J.R."/>
            <person name="Morris C.E."/>
            <person name="Berard A."/>
            <person name="Torres-Barcelo C."/>
        </authorList>
    </citation>
    <scope>NUCLEOTIDE SEQUENCE</scope>
</reference>
<feature type="transmembrane region" description="Helical" evidence="1">
    <location>
        <begin position="6"/>
        <end position="26"/>
    </location>
</feature>
<name>A0AAU6W071_9VIRU</name>
<protein>
    <submittedName>
        <fullName evidence="2">Uncharacterized protein</fullName>
    </submittedName>
</protein>
<evidence type="ECO:0000313" key="2">
    <source>
        <dbReference type="EMBL" id="XAI69672.1"/>
    </source>
</evidence>
<keyword evidence="1" id="KW-0472">Membrane</keyword>
<sequence length="47" mass="4690">MVYILTNILGGVCISIAVGACMLGVLNPALTASVLIPTLAGICSVSR</sequence>
<evidence type="ECO:0000256" key="1">
    <source>
        <dbReference type="SAM" id="Phobius"/>
    </source>
</evidence>
<keyword evidence="1" id="KW-1133">Transmembrane helix</keyword>
<organism evidence="2">
    <name type="scientific">Pseudomonas phage Arace01</name>
    <dbReference type="NCBI Taxonomy" id="3138526"/>
    <lineage>
        <taxon>Viruses</taxon>
    </lineage>
</organism>
<gene>
    <name evidence="2" type="ORF">Arace01_00004</name>
</gene>
<dbReference type="EMBL" id="PP179312">
    <property type="protein sequence ID" value="XAI69672.1"/>
    <property type="molecule type" value="Genomic_DNA"/>
</dbReference>
<proteinExistence type="predicted"/>
<keyword evidence="1" id="KW-0812">Transmembrane</keyword>
<accession>A0AAU6W071</accession>